<feature type="transmembrane region" description="Helical" evidence="5">
    <location>
        <begin position="12"/>
        <end position="36"/>
    </location>
</feature>
<dbReference type="EMBL" id="FUXL01000004">
    <property type="protein sequence ID" value="SJZ94195.1"/>
    <property type="molecule type" value="Genomic_DNA"/>
</dbReference>
<keyword evidence="2 5" id="KW-0812">Transmembrane</keyword>
<sequence length="241" mass="25219">MDTLSELQDIWAYLAASPLLSLSLTLVAYVAALALYRFSHQFALFHPLLVSILVIVAVLMATGTSYDTYFKGAQFVHFLLGPATVALAVPLYRQWDRIKRRALAICVSLFLGSVTAIASTLAIAALLGSDREIITSLAPKSVTTPVAMGIVEKLGGLPSLAAVFVLITGVLGATAGPFVLTLVGVTDERARGFGLGTASHGLGTARALQEGEAAGAFSGLAMGLNALLTAILLPLIWSFLF</sequence>
<dbReference type="InterPro" id="IPR007300">
    <property type="entry name" value="CidB/LrgB"/>
</dbReference>
<feature type="transmembrane region" description="Helical" evidence="5">
    <location>
        <begin position="216"/>
        <end position="240"/>
    </location>
</feature>
<evidence type="ECO:0000313" key="7">
    <source>
        <dbReference type="Proteomes" id="UP000190135"/>
    </source>
</evidence>
<keyword evidence="3 5" id="KW-1133">Transmembrane helix</keyword>
<feature type="transmembrane region" description="Helical" evidence="5">
    <location>
        <begin position="160"/>
        <end position="185"/>
    </location>
</feature>
<reference evidence="6 7" key="1">
    <citation type="submission" date="2017-02" db="EMBL/GenBank/DDBJ databases">
        <authorList>
            <person name="Peterson S.W."/>
        </authorList>
    </citation>
    <scope>NUCLEOTIDE SEQUENCE [LARGE SCALE GENOMIC DNA]</scope>
    <source>
        <strain evidence="6 7">USBA 369</strain>
    </source>
</reference>
<feature type="transmembrane region" description="Helical" evidence="5">
    <location>
        <begin position="104"/>
        <end position="127"/>
    </location>
</feature>
<dbReference type="GO" id="GO:0016020">
    <property type="term" value="C:membrane"/>
    <property type="evidence" value="ECO:0007669"/>
    <property type="project" value="UniProtKB-SubCell"/>
</dbReference>
<accession>A0A1T4PRL5</accession>
<protein>
    <submittedName>
        <fullName evidence="6">TIGR00659 family protein</fullName>
    </submittedName>
</protein>
<proteinExistence type="predicted"/>
<dbReference type="PANTHER" id="PTHR30249">
    <property type="entry name" value="PUTATIVE SEROTONIN TRANSPORTER"/>
    <property type="match status" value="1"/>
</dbReference>
<dbReference type="PANTHER" id="PTHR30249:SF0">
    <property type="entry name" value="PLASTIDAL GLYCOLATE_GLYCERATE TRANSLOCATOR 1, CHLOROPLASTIC"/>
    <property type="match status" value="1"/>
</dbReference>
<organism evidence="6 7">
    <name type="scientific">Consotaella salsifontis</name>
    <dbReference type="NCBI Taxonomy" id="1365950"/>
    <lineage>
        <taxon>Bacteria</taxon>
        <taxon>Pseudomonadati</taxon>
        <taxon>Pseudomonadota</taxon>
        <taxon>Alphaproteobacteria</taxon>
        <taxon>Hyphomicrobiales</taxon>
        <taxon>Aurantimonadaceae</taxon>
        <taxon>Consotaella</taxon>
    </lineage>
</organism>
<feature type="transmembrane region" description="Helical" evidence="5">
    <location>
        <begin position="43"/>
        <end position="63"/>
    </location>
</feature>
<dbReference type="Pfam" id="PF04172">
    <property type="entry name" value="LrgB"/>
    <property type="match status" value="1"/>
</dbReference>
<dbReference type="OrthoDB" id="9811701at2"/>
<dbReference type="Proteomes" id="UP000190135">
    <property type="component" value="Unassembled WGS sequence"/>
</dbReference>
<evidence type="ECO:0000313" key="6">
    <source>
        <dbReference type="EMBL" id="SJZ94195.1"/>
    </source>
</evidence>
<dbReference type="RefSeq" id="WP_078707666.1">
    <property type="nucleotide sequence ID" value="NZ_FUXL01000004.1"/>
</dbReference>
<evidence type="ECO:0000256" key="1">
    <source>
        <dbReference type="ARBA" id="ARBA00004141"/>
    </source>
</evidence>
<evidence type="ECO:0000256" key="5">
    <source>
        <dbReference type="SAM" id="Phobius"/>
    </source>
</evidence>
<keyword evidence="4 5" id="KW-0472">Membrane</keyword>
<evidence type="ECO:0000256" key="2">
    <source>
        <dbReference type="ARBA" id="ARBA00022692"/>
    </source>
</evidence>
<feature type="transmembrane region" description="Helical" evidence="5">
    <location>
        <begin position="75"/>
        <end position="92"/>
    </location>
</feature>
<evidence type="ECO:0000256" key="4">
    <source>
        <dbReference type="ARBA" id="ARBA00023136"/>
    </source>
</evidence>
<evidence type="ECO:0000256" key="3">
    <source>
        <dbReference type="ARBA" id="ARBA00022989"/>
    </source>
</evidence>
<dbReference type="AlphaFoldDB" id="A0A1T4PRL5"/>
<dbReference type="STRING" id="1365950.SAMN05428963_104122"/>
<name>A0A1T4PRL5_9HYPH</name>
<keyword evidence="7" id="KW-1185">Reference proteome</keyword>
<comment type="subcellular location">
    <subcellularLocation>
        <location evidence="1">Membrane</location>
        <topology evidence="1">Multi-pass membrane protein</topology>
    </subcellularLocation>
</comment>
<gene>
    <name evidence="6" type="ORF">SAMN05428963_104122</name>
</gene>